<comment type="caution">
    <text evidence="1">The sequence shown here is derived from an EMBL/GenBank/DDBJ whole genome shotgun (WGS) entry which is preliminary data.</text>
</comment>
<keyword evidence="2" id="KW-1185">Reference proteome</keyword>
<proteinExistence type="predicted"/>
<dbReference type="Proteomes" id="UP000033035">
    <property type="component" value="Unassembled WGS sequence"/>
</dbReference>
<evidence type="ECO:0000313" key="2">
    <source>
        <dbReference type="Proteomes" id="UP000033035"/>
    </source>
</evidence>
<dbReference type="EMBL" id="AQHW01000027">
    <property type="protein sequence ID" value="KKB48393.1"/>
    <property type="molecule type" value="Genomic_DNA"/>
</dbReference>
<sequence length="2458" mass="263118">MLLFLFLIGGPSEVWGQKNYAVPGRTYTGNLGANGEYGLRINKSGTYYFKNVTGGAICADADNMNVTLYFEGHNELFGRSVKGEWSTAGIDLNVATRNPGQAGNTFTIKSKDPKNPAWLNCKGAGSSWAIVAGIGVTGDKTTLNIEGPIQVYANGGYYNDYKAPGIGGLCWDSKRFKGGNLNIKNGAYVYVDYIYKEEIQVSKPSIIGWASITYYGTFLVPKQGGYFTPDFSDTDIKPTSGSWNDFKLSDGTKGKIYYENGSKYHVYIQKAFSEWDYFEIAGIPSGTISNSWTHTTKMGQVYDQKGTYYKSLVNSTIPSGSTLCLNVSNYTYTGTYEGPSITLDGNEKKFISNGFIFSPSGPLKLKNMQIQNSICVNGPVYVDADNLGNLADWDVVDYDGSVWYCTATLEPSVTGFDVWMSPLEDWCKWNGGFPDRETRTHAKYLDGKKAYMWIRKYTDQYINIQNPKNVNELYKSTKITVSQHNTPINFTQYVAARINNIFKGPYVSLEDAFKDVTRDGVDVISLQKNYTTYGTTYWNKKRGADLTSKISIELNLNGFTLTSDATDHLGCTGSGMLELSGAGSLVGVFEIQNLYTELLDDKLSKSLYMGGEKVFRTWVDKEPEGITGYLGYSWNGNEYYPAGKKDTGKNCLWLPASKSSKSFTLYDGSAEGSELIATATLSVNENHDNKADAYPYVDISKGNVTITPADAEQTVRYGTAQKYTATVGSTLDNRLPIFGEAVSDKGKDHALTVAGGGTGTAYLTLNETNIKPQTKAALCIEGAADIELKGTNRLEGGYNGGVSFPAAQLTASSSALTWSTAADGYGKLEAYGGAYGDKASPAISVESGAQMTIAGGTIVTRRVDDDGLRTADNSIEGGTQKILAGSVDAGYTDGSRPTNKSGKTLYKVSVTTGLEPGQPYDCTYTDADPAPFRAMPDEAGKVYCWQPEQPLSDPKTVVTLTHPVSYEKKEVEVAKVEPHDRNVAPIVIEVTNLNTREVNSYGNLQDAFNEMQAGTPDALSRYSLALLTRIDNLSTVQTVPANTEVTLNLQSFEIAAQNGSAVSFDASASGAYLNITGKGNIKNTFRIVGDVFIDGVVPLTDAVVMVGGEAVFRTLVKELPVGETNTYTYSYGQKQNVPFFLHNGLACLWLPDYGKSEELRFTVGGSGGSSTEYTAGGITTVTQRTEAIPASPVGVVARVTYGNGSINQAYNTLKEALESARKASVELHHTDVALYLLTGVSVSGNQTMAGSFLVNLDGKNITSASGGQLTVADGARIRFYDETVGMKGTMTVDVDLKGTGQLFIPSSIRLNGTVIRDGVKDVAYWRTMVNTRYAGDDLAEIIYAGVTYPVINDETCLWLPQNNDSKEEYAFTVGSENKVVTGYIVSANSHDNDMTIGGSSNAARIGVTEYATVEAAFDALSEEGQTIELLKTSSLETALTLTRRVTIELGKYGLTPSSLTPATPPALTIGSGGQLTVTSKTGTGELEAPLSLDGGLMYIGQGITGDHIGKVTDKADGLLYRLLVTDLPATIPTGEHTYAFTTSDGTMVSSGQFMVRNGVACLWFPETMAGTLTFTLGSKAYKTENITVNPDHFNLETYGVSDVAQIRNGKKYRKLAEALNDAAGKTVIVLKNAVLENAVSISGSVTLETGDYSITSSADAQITVPESANLRITGNGSVSVGFTIISSAAGSIYSNGNLQVDRSVNMEATSKVYLNTSPAYRVNVSGLPVTASVVYDCSDQTGRVKSSESGELCLWMQPVNQPVNFSAEAGTDTYLATGIIITPTHVNPLTVTYVEGIAAIGDDIYDTLSEALTLATAGETVVLRKDLTGLGGALEARSDATISLDNNRLITATEGLTLDAGSHLLTLRDGTLEGAVAIDGNVYMKSSVIMNNARVSAAGKTVWRTFLTLPAGTTSFNYTYGDITATCTNIQENVACLWLPSSNTMQALTVTAGDVEYALNNVIIASTHGNELDLTGGNDPVAKVGDKSFASLASALAAAMEGGTVRLLKDVSLSSVQDIQKSLTLDLGGFSYTSGNSGFSVAAGKVLTIVQGSLLGTIRLNGEGSVKAGSDVKVAGIVLNKDNKECYRTLVKVGPDAAAVMQCHWLESAALTYDLLIPQGSDTYEATVPTDLDNHNTELTAYKRVVLGSGSHTWQAAYANTNLVLAGDAELSLENVTGTTTLHRLTIRDGALVKTSATAGMVIAEEGIRYVRSFVDANQWESVALPFTTTRITTEESDPASGTSRTILLTPATGTGTAGNFWLKTMSAEGKLQNVSTTEMTANVSYLMAVPTVWANKEITFVSGPNQLLRRDKVTAVKPASGFASYANGTFDRLEVKEACYLLNASGDAFELEQPLPSAVTVDPFRGYLLADVNTTTVLPTLRIGTATDVVIPSLPENLRIHTRRGCVVVEAQKEEDVFIYRFDGSLVRALRVGVGQTEIPLAGGFYIVNSTKVIVKY</sequence>
<evidence type="ECO:0000313" key="1">
    <source>
        <dbReference type="EMBL" id="KKB48393.1"/>
    </source>
</evidence>
<reference evidence="1 2" key="1">
    <citation type="submission" date="2013-04" db="EMBL/GenBank/DDBJ databases">
        <title>The Genome Sequence of Parabacteroides gordonii DSM 23371.</title>
        <authorList>
            <consortium name="The Broad Institute Genomics Platform"/>
            <person name="Earl A."/>
            <person name="Ward D."/>
            <person name="Feldgarden M."/>
            <person name="Gevers D."/>
            <person name="Martens E."/>
            <person name="Sakamoto M."/>
            <person name="Benno Y."/>
            <person name="Suzuki N."/>
            <person name="Matsunaga N."/>
            <person name="Koshihara K."/>
            <person name="Seki M."/>
            <person name="Komiya H."/>
            <person name="Walker B."/>
            <person name="Young S."/>
            <person name="Zeng Q."/>
            <person name="Gargeya S."/>
            <person name="Fitzgerald M."/>
            <person name="Haas B."/>
            <person name="Abouelleil A."/>
            <person name="Allen A.W."/>
            <person name="Alvarado L."/>
            <person name="Arachchi H.M."/>
            <person name="Berlin A.M."/>
            <person name="Chapman S.B."/>
            <person name="Gainer-Dewar J."/>
            <person name="Goldberg J."/>
            <person name="Griggs A."/>
            <person name="Gujja S."/>
            <person name="Hansen M."/>
            <person name="Howarth C."/>
            <person name="Imamovic A."/>
            <person name="Ireland A."/>
            <person name="Larimer J."/>
            <person name="McCowan C."/>
            <person name="Murphy C."/>
            <person name="Pearson M."/>
            <person name="Poon T.W."/>
            <person name="Priest M."/>
            <person name="Roberts A."/>
            <person name="Saif S."/>
            <person name="Shea T."/>
            <person name="Sisk P."/>
            <person name="Sykes S."/>
            <person name="Wortman J."/>
            <person name="Nusbaum C."/>
            <person name="Birren B."/>
        </authorList>
    </citation>
    <scope>NUCLEOTIDE SEQUENCE [LARGE SCALE GENOMIC DNA]</scope>
    <source>
        <strain evidence="1 2">MS-1</strain>
    </source>
</reference>
<gene>
    <name evidence="1" type="ORF">HMPREF1536_04857</name>
</gene>
<dbReference type="STRING" id="1203610.HMPREF1536_04857"/>
<accession>A0A0F5ISC0</accession>
<dbReference type="HOGENOM" id="CLU_228835_0_0_10"/>
<organism evidence="1 2">
    <name type="scientific">Parabacteroides gordonii MS-1 = DSM 23371</name>
    <dbReference type="NCBI Taxonomy" id="1203610"/>
    <lineage>
        <taxon>Bacteria</taxon>
        <taxon>Pseudomonadati</taxon>
        <taxon>Bacteroidota</taxon>
        <taxon>Bacteroidia</taxon>
        <taxon>Bacteroidales</taxon>
        <taxon>Tannerellaceae</taxon>
        <taxon>Parabacteroides</taxon>
    </lineage>
</organism>
<name>A0A0F5ISC0_9BACT</name>
<protein>
    <submittedName>
        <fullName evidence="1">Uncharacterized protein</fullName>
    </submittedName>
</protein>
<dbReference type="PATRIC" id="fig|1203610.3.peg.4954"/>